<protein>
    <submittedName>
        <fullName evidence="1">Uncharacterized protein</fullName>
    </submittedName>
</protein>
<reference evidence="1" key="1">
    <citation type="submission" date="2015-04" db="UniProtKB">
        <authorList>
            <consortium name="EnsemblPlants"/>
        </authorList>
    </citation>
    <scope>IDENTIFICATION</scope>
</reference>
<evidence type="ECO:0000313" key="2">
    <source>
        <dbReference type="Proteomes" id="UP000026962"/>
    </source>
</evidence>
<keyword evidence="2" id="KW-1185">Reference proteome</keyword>
<dbReference type="AlphaFoldDB" id="A0A0E0LNY5"/>
<sequence>MIYRLLHERTWAVSISSISITMCQSVLKFEGHKNIQFVQVSISTLEDSSSQLNTGNYRLLLQLSLAFKENKVPHLFPINLFWLNTESVVQVEDKKILNGEFNTN</sequence>
<reference evidence="1" key="2">
    <citation type="submission" date="2018-05" db="EMBL/GenBank/DDBJ databases">
        <title>OpunRS2 (Oryza punctata Reference Sequence Version 2).</title>
        <authorList>
            <person name="Zhang J."/>
            <person name="Kudrna D."/>
            <person name="Lee S."/>
            <person name="Talag J."/>
            <person name="Welchert J."/>
            <person name="Wing R.A."/>
        </authorList>
    </citation>
    <scope>NUCLEOTIDE SEQUENCE [LARGE SCALE GENOMIC DNA]</scope>
</reference>
<name>A0A0E0LNY5_ORYPU</name>
<accession>A0A0E0LNY5</accession>
<dbReference type="Proteomes" id="UP000026962">
    <property type="component" value="Chromosome 7"/>
</dbReference>
<dbReference type="Gramene" id="OPUNC07G22560.1">
    <property type="protein sequence ID" value="OPUNC07G22560.1"/>
    <property type="gene ID" value="OPUNC07G22560"/>
</dbReference>
<dbReference type="HOGENOM" id="CLU_2254544_0_0_1"/>
<evidence type="ECO:0000313" key="1">
    <source>
        <dbReference type="EnsemblPlants" id="OPUNC07G22560.1"/>
    </source>
</evidence>
<dbReference type="EnsemblPlants" id="OPUNC07G22560.1">
    <property type="protein sequence ID" value="OPUNC07G22560.1"/>
    <property type="gene ID" value="OPUNC07G22560"/>
</dbReference>
<proteinExistence type="predicted"/>
<organism evidence="1">
    <name type="scientific">Oryza punctata</name>
    <name type="common">Red rice</name>
    <dbReference type="NCBI Taxonomy" id="4537"/>
    <lineage>
        <taxon>Eukaryota</taxon>
        <taxon>Viridiplantae</taxon>
        <taxon>Streptophyta</taxon>
        <taxon>Embryophyta</taxon>
        <taxon>Tracheophyta</taxon>
        <taxon>Spermatophyta</taxon>
        <taxon>Magnoliopsida</taxon>
        <taxon>Liliopsida</taxon>
        <taxon>Poales</taxon>
        <taxon>Poaceae</taxon>
        <taxon>BOP clade</taxon>
        <taxon>Oryzoideae</taxon>
        <taxon>Oryzeae</taxon>
        <taxon>Oryzinae</taxon>
        <taxon>Oryza</taxon>
    </lineage>
</organism>